<dbReference type="STRING" id="87626.PTD2_16386"/>
<evidence type="ECO:0000256" key="2">
    <source>
        <dbReference type="ARBA" id="ARBA00010136"/>
    </source>
</evidence>
<name>A4CEL1_9GAMM</name>
<dbReference type="EMBL" id="AAOH01000009">
    <property type="protein sequence ID" value="EAR26740.1"/>
    <property type="molecule type" value="Genomic_DNA"/>
</dbReference>
<comment type="catalytic activity">
    <reaction evidence="1">
        <text>Release of an N-terminal amino acid, Xaa-|-Yaa- from a peptide, amide or arylamide. Xaa is preferably Ala, but may be most amino acids including Pro (slow action). When a terminal hydrophobic residue is followed by a prolyl residue, the two may be released as an intact Xaa-Pro dipeptide.</text>
        <dbReference type="EC" id="3.4.11.2"/>
    </reaction>
</comment>
<dbReference type="InterPro" id="IPR001930">
    <property type="entry name" value="Peptidase_M1"/>
</dbReference>
<dbReference type="EC" id="3.4.11.-" evidence="12"/>
<dbReference type="FunFam" id="1.10.390.10:FF:000006">
    <property type="entry name" value="Puromycin-sensitive aminopeptidase"/>
    <property type="match status" value="1"/>
</dbReference>
<feature type="site" description="Transition state stabilizer" evidence="11">
    <location>
        <position position="394"/>
    </location>
</feature>
<dbReference type="GO" id="GO:0070006">
    <property type="term" value="F:metalloaminopeptidase activity"/>
    <property type="evidence" value="ECO:0007669"/>
    <property type="project" value="TreeGrafter"/>
</dbReference>
<comment type="similarity">
    <text evidence="2 12">Belongs to the peptidase M1 family.</text>
</comment>
<evidence type="ECO:0000256" key="6">
    <source>
        <dbReference type="ARBA" id="ARBA00022801"/>
    </source>
</evidence>
<evidence type="ECO:0000256" key="11">
    <source>
        <dbReference type="PIRSR" id="PIRSR634016-4"/>
    </source>
</evidence>
<dbReference type="GO" id="GO:0008270">
    <property type="term" value="F:zinc ion binding"/>
    <property type="evidence" value="ECO:0007669"/>
    <property type="project" value="UniProtKB-UniRule"/>
</dbReference>
<keyword evidence="13" id="KW-0732">Signal</keyword>
<dbReference type="Gene3D" id="2.60.40.1910">
    <property type="match status" value="1"/>
</dbReference>
<dbReference type="AlphaFoldDB" id="A4CEL1"/>
<dbReference type="InterPro" id="IPR034016">
    <property type="entry name" value="M1_APN-typ"/>
</dbReference>
<keyword evidence="8 12" id="KW-0482">Metalloprotease</keyword>
<keyword evidence="7 10" id="KW-0862">Zinc</keyword>
<dbReference type="SUPFAM" id="SSF63737">
    <property type="entry name" value="Leukotriene A4 hydrolase N-terminal domain"/>
    <property type="match status" value="1"/>
</dbReference>
<feature type="active site" description="Proton acceptor" evidence="9">
    <location>
        <position position="313"/>
    </location>
</feature>
<dbReference type="GO" id="GO:0005615">
    <property type="term" value="C:extracellular space"/>
    <property type="evidence" value="ECO:0007669"/>
    <property type="project" value="TreeGrafter"/>
</dbReference>
<dbReference type="PRINTS" id="PR00756">
    <property type="entry name" value="ALADIPTASE"/>
</dbReference>
<dbReference type="Gene3D" id="1.10.390.10">
    <property type="entry name" value="Neutral Protease Domain 2"/>
    <property type="match status" value="1"/>
</dbReference>
<feature type="binding site" evidence="10">
    <location>
        <position position="335"/>
    </location>
    <ligand>
        <name>Zn(2+)</name>
        <dbReference type="ChEBI" id="CHEBI:29105"/>
        <note>catalytic</note>
    </ligand>
</feature>
<gene>
    <name evidence="17" type="ORF">PTD2_16386</name>
</gene>
<dbReference type="Pfam" id="PF11838">
    <property type="entry name" value="ERAP1_C"/>
    <property type="match status" value="1"/>
</dbReference>
<feature type="binding site" evidence="10">
    <location>
        <position position="312"/>
    </location>
    <ligand>
        <name>Zn(2+)</name>
        <dbReference type="ChEBI" id="CHEBI:29105"/>
        <note>catalytic</note>
    </ligand>
</feature>
<dbReference type="SUPFAM" id="SSF55486">
    <property type="entry name" value="Metalloproteases ('zincins'), catalytic domain"/>
    <property type="match status" value="1"/>
</dbReference>
<dbReference type="GO" id="GO:0042277">
    <property type="term" value="F:peptide binding"/>
    <property type="evidence" value="ECO:0007669"/>
    <property type="project" value="TreeGrafter"/>
</dbReference>
<organism evidence="17 18">
    <name type="scientific">Pseudoalteromonas tunicata D2</name>
    <dbReference type="NCBI Taxonomy" id="87626"/>
    <lineage>
        <taxon>Bacteria</taxon>
        <taxon>Pseudomonadati</taxon>
        <taxon>Pseudomonadota</taxon>
        <taxon>Gammaproteobacteria</taxon>
        <taxon>Alteromonadales</taxon>
        <taxon>Pseudoalteromonadaceae</taxon>
        <taxon>Pseudoalteromonas</taxon>
    </lineage>
</organism>
<evidence type="ECO:0000256" key="7">
    <source>
        <dbReference type="ARBA" id="ARBA00022833"/>
    </source>
</evidence>
<evidence type="ECO:0000256" key="4">
    <source>
        <dbReference type="ARBA" id="ARBA00022670"/>
    </source>
</evidence>
<dbReference type="InterPro" id="IPR027268">
    <property type="entry name" value="Peptidase_M4/M1_CTD_sf"/>
</dbReference>
<evidence type="ECO:0000256" key="5">
    <source>
        <dbReference type="ARBA" id="ARBA00022723"/>
    </source>
</evidence>
<evidence type="ECO:0000313" key="18">
    <source>
        <dbReference type="Proteomes" id="UP000006201"/>
    </source>
</evidence>
<evidence type="ECO:0000256" key="9">
    <source>
        <dbReference type="PIRSR" id="PIRSR634016-1"/>
    </source>
</evidence>
<dbReference type="GO" id="GO:0016020">
    <property type="term" value="C:membrane"/>
    <property type="evidence" value="ECO:0007669"/>
    <property type="project" value="TreeGrafter"/>
</dbReference>
<dbReference type="RefSeq" id="WP_009840521.1">
    <property type="nucleotide sequence ID" value="NZ_CH959302.1"/>
</dbReference>
<proteinExistence type="inferred from homology"/>
<dbReference type="InterPro" id="IPR014782">
    <property type="entry name" value="Peptidase_M1_dom"/>
</dbReference>
<feature type="domain" description="Aminopeptidase N-like N-terminal" evidence="16">
    <location>
        <begin position="33"/>
        <end position="206"/>
    </location>
</feature>
<dbReference type="GO" id="GO:0016285">
    <property type="term" value="F:alanyl aminopeptidase activity"/>
    <property type="evidence" value="ECO:0007669"/>
    <property type="project" value="UniProtKB-EC"/>
</dbReference>
<feature type="domain" description="Peptidase M1 membrane alanine aminopeptidase" evidence="14">
    <location>
        <begin position="240"/>
        <end position="453"/>
    </location>
</feature>
<keyword evidence="5 10" id="KW-0479">Metal-binding</keyword>
<sequence>MKKLTLSALSLAIASASICAQANEYVIEKFAKPSAQSVSLILDPAQEQFSGSTTITLEVLTKTKIIELNGEDYNAKLVKLSGDGQCTMTANALKTGKVQLICAHEINPGNYTLTIDFDAPFNKQSVGLYKTIDHGTPYLFTQFEMSDARRAFPVFDEPEYKIPFQLNITSPSNLKVFANTEAVKQESNNGQTTHQFATTKPLPSYLVAFAVGDFEQLPIKGMPIEGNIVTTKGKIALGDYAAKHMPAILNALEQYFGIPYVYSKLDSVAVPEFPFGAMENAGLVTYREDILLIDEAHANQNAKQSSVSVIAHELAHQWYGNLVTMKWWNDLWLNEAFASWMAAKVTHQLFPEFESNLSLPQNNVMDADARLSTKPIRKPIKTEADIMDGLGLAYSKGSAVLSMVENWIGEDAFQQGIQAYMQQFAFKNAEASDLWTALAKSSKQDVASVLKSFIEQSSFPLLNITQDKTKLTIKQTRFANAGVDAPAQLWTVPVVIKYGRGDEVKTAKILLNKPSQTVQLDFEPEWIYPDENAMGYYRWVLPTPQLNALLANAEKVLTPREKRAFISGSDALLSAGLLSGGDLLKTLGQFIDDAHPRVVGMALGYIESQKGVFIDESNEALWQKYISAKAQSAITKYGLVAVKNEDPSISKLRPQLVSLLAFEAQDPAIIATAKQQAQRYLADSTQVDPYLAGTYLKIAAFNGDAALLKAYQTAFETTQDPEKRTNLLVNLSYFKSAALQTEALNYTLGDKVTASDMRYVMGGNLYKKERKALFQQWVMDNYALVSKKLPPFVLPSLPNYLGGGCSQADLDKTTAFFAPKVEEVAGFSRSLSKLNESVTDCINLRTREVASVNSYLKTL</sequence>
<evidence type="ECO:0000256" key="8">
    <source>
        <dbReference type="ARBA" id="ARBA00023049"/>
    </source>
</evidence>
<keyword evidence="6 12" id="KW-0378">Hydrolase</keyword>
<reference evidence="17 18" key="1">
    <citation type="submission" date="2006-02" db="EMBL/GenBank/DDBJ databases">
        <authorList>
            <person name="Moran M.A."/>
            <person name="Kjelleberg S."/>
            <person name="Egan S."/>
            <person name="Saunders N."/>
            <person name="Thomas T."/>
            <person name="Ferriera S."/>
            <person name="Johnson J."/>
            <person name="Kravitz S."/>
            <person name="Halpern A."/>
            <person name="Remington K."/>
            <person name="Beeson K."/>
            <person name="Tran B."/>
            <person name="Rogers Y.-H."/>
            <person name="Friedman R."/>
            <person name="Venter J.C."/>
        </authorList>
    </citation>
    <scope>NUCLEOTIDE SEQUENCE [LARGE SCALE GENOMIC DNA]</scope>
    <source>
        <strain evidence="17 18">D2</strain>
    </source>
</reference>
<dbReference type="Gene3D" id="1.25.50.20">
    <property type="match status" value="1"/>
</dbReference>
<evidence type="ECO:0000256" key="12">
    <source>
        <dbReference type="RuleBase" id="RU364040"/>
    </source>
</evidence>
<evidence type="ECO:0000256" key="13">
    <source>
        <dbReference type="SAM" id="SignalP"/>
    </source>
</evidence>
<evidence type="ECO:0000313" key="17">
    <source>
        <dbReference type="EMBL" id="EAR26740.1"/>
    </source>
</evidence>
<dbReference type="Proteomes" id="UP000006201">
    <property type="component" value="Unassembled WGS sequence"/>
</dbReference>
<dbReference type="PANTHER" id="PTHR11533">
    <property type="entry name" value="PROTEASE M1 ZINC METALLOPROTEASE"/>
    <property type="match status" value="1"/>
</dbReference>
<comment type="cofactor">
    <cofactor evidence="10 12">
        <name>Zn(2+)</name>
        <dbReference type="ChEBI" id="CHEBI:29105"/>
    </cofactor>
    <text evidence="10 12">Binds 1 zinc ion per subunit.</text>
</comment>
<dbReference type="GO" id="GO:0043171">
    <property type="term" value="P:peptide catabolic process"/>
    <property type="evidence" value="ECO:0007669"/>
    <property type="project" value="TreeGrafter"/>
</dbReference>
<dbReference type="OrthoDB" id="100605at2"/>
<comment type="caution">
    <text evidence="17">The sequence shown here is derived from an EMBL/GenBank/DDBJ whole genome shotgun (WGS) entry which is preliminary data.</text>
</comment>
<feature type="signal peptide" evidence="13">
    <location>
        <begin position="1"/>
        <end position="22"/>
    </location>
</feature>
<dbReference type="InterPro" id="IPR050344">
    <property type="entry name" value="Peptidase_M1_aminopeptidases"/>
</dbReference>
<dbReference type="CDD" id="cd09601">
    <property type="entry name" value="M1_APN-Q_like"/>
    <property type="match status" value="1"/>
</dbReference>
<feature type="binding site" evidence="10">
    <location>
        <position position="316"/>
    </location>
    <ligand>
        <name>Zn(2+)</name>
        <dbReference type="ChEBI" id="CHEBI:29105"/>
        <note>catalytic</note>
    </ligand>
</feature>
<dbReference type="PANTHER" id="PTHR11533:SF174">
    <property type="entry name" value="PUROMYCIN-SENSITIVE AMINOPEPTIDASE-RELATED"/>
    <property type="match status" value="1"/>
</dbReference>
<evidence type="ECO:0000256" key="1">
    <source>
        <dbReference type="ARBA" id="ARBA00000098"/>
    </source>
</evidence>
<dbReference type="GO" id="GO:0005737">
    <property type="term" value="C:cytoplasm"/>
    <property type="evidence" value="ECO:0007669"/>
    <property type="project" value="TreeGrafter"/>
</dbReference>
<evidence type="ECO:0000259" key="15">
    <source>
        <dbReference type="Pfam" id="PF11838"/>
    </source>
</evidence>
<keyword evidence="18" id="KW-1185">Reference proteome</keyword>
<dbReference type="InterPro" id="IPR045357">
    <property type="entry name" value="Aminopeptidase_N-like_N"/>
</dbReference>
<feature type="chain" id="PRO_5002667435" description="Aminopeptidase" evidence="13">
    <location>
        <begin position="23"/>
        <end position="859"/>
    </location>
</feature>
<accession>A4CEL1</accession>
<feature type="domain" description="ERAP1-like C-terminal" evidence="15">
    <location>
        <begin position="526"/>
        <end position="838"/>
    </location>
</feature>
<evidence type="ECO:0000256" key="10">
    <source>
        <dbReference type="PIRSR" id="PIRSR634016-3"/>
    </source>
</evidence>
<evidence type="ECO:0000256" key="3">
    <source>
        <dbReference type="ARBA" id="ARBA00022438"/>
    </source>
</evidence>
<dbReference type="Gene3D" id="2.60.40.1730">
    <property type="entry name" value="tricorn interacting facor f3 domain"/>
    <property type="match status" value="1"/>
</dbReference>
<dbReference type="HOGENOM" id="CLU_003705_2_2_6"/>
<keyword evidence="3 12" id="KW-0031">Aminopeptidase</keyword>
<dbReference type="InterPro" id="IPR042097">
    <property type="entry name" value="Aminopeptidase_N-like_N_sf"/>
</dbReference>
<protein>
    <recommendedName>
        <fullName evidence="12">Aminopeptidase</fullName>
        <ecNumber evidence="12">3.4.11.-</ecNumber>
    </recommendedName>
</protein>
<dbReference type="eggNOG" id="COG0308">
    <property type="taxonomic scope" value="Bacteria"/>
</dbReference>
<evidence type="ECO:0000259" key="14">
    <source>
        <dbReference type="Pfam" id="PF01433"/>
    </source>
</evidence>
<dbReference type="GO" id="GO:0006508">
    <property type="term" value="P:proteolysis"/>
    <property type="evidence" value="ECO:0007669"/>
    <property type="project" value="UniProtKB-KW"/>
</dbReference>
<dbReference type="Pfam" id="PF01433">
    <property type="entry name" value="Peptidase_M1"/>
    <property type="match status" value="1"/>
</dbReference>
<keyword evidence="4 12" id="KW-0645">Protease</keyword>
<evidence type="ECO:0000259" key="16">
    <source>
        <dbReference type="Pfam" id="PF17900"/>
    </source>
</evidence>
<dbReference type="Pfam" id="PF17900">
    <property type="entry name" value="Peptidase_M1_N"/>
    <property type="match status" value="1"/>
</dbReference>
<dbReference type="InterPro" id="IPR024571">
    <property type="entry name" value="ERAP1-like_C_dom"/>
</dbReference>